<dbReference type="Proteomes" id="UP000240418">
    <property type="component" value="Unassembled WGS sequence"/>
</dbReference>
<dbReference type="Gene3D" id="1.10.3230.30">
    <property type="entry name" value="Phage gp6-like head-tail connector protein"/>
    <property type="match status" value="1"/>
</dbReference>
<protein>
    <submittedName>
        <fullName evidence="1">Putative phiE125 gp8 family phage protein</fullName>
    </submittedName>
</protein>
<sequence>MRSFSMMLVEETSVSPSALPVDEFKAHLRMGSGFADESLQDSVLESFLLAAMSATEARTGKVLIERCFACSLAGWRGGAAQGLPVAPVNAVTSVTLSDSEGGTVTVSPSAYYLVADAQRPVLKSKGSCLPAVPTDGSVTVRFVGGYGASWSDVPSDLQQAVLLLAAHYYECRHETSLKSGCMPFGVTSLLERYRPVRLHMGGGV</sequence>
<dbReference type="NCBIfam" id="TIGR01560">
    <property type="entry name" value="put_DNA_pack"/>
    <property type="match status" value="1"/>
</dbReference>
<name>A0A2P8FFT1_9RHOB</name>
<gene>
    <name evidence="1" type="ORF">CLV88_103222</name>
</gene>
<evidence type="ECO:0000313" key="2">
    <source>
        <dbReference type="Proteomes" id="UP000240418"/>
    </source>
</evidence>
<keyword evidence="2" id="KW-1185">Reference proteome</keyword>
<dbReference type="InterPro" id="IPR006450">
    <property type="entry name" value="Phage_HK97_gp6-like"/>
</dbReference>
<dbReference type="InterPro" id="IPR011738">
    <property type="entry name" value="Phage_CHP"/>
</dbReference>
<dbReference type="AlphaFoldDB" id="A0A2P8FFT1"/>
<dbReference type="NCBIfam" id="TIGR02215">
    <property type="entry name" value="phage_chp_gp8"/>
    <property type="match status" value="1"/>
</dbReference>
<reference evidence="1 2" key="1">
    <citation type="submission" date="2018-03" db="EMBL/GenBank/DDBJ databases">
        <title>Genomic Encyclopedia of Archaeal and Bacterial Type Strains, Phase II (KMG-II): from individual species to whole genera.</title>
        <authorList>
            <person name="Goeker M."/>
        </authorList>
    </citation>
    <scope>NUCLEOTIDE SEQUENCE [LARGE SCALE GENOMIC DNA]</scope>
    <source>
        <strain evidence="1 2">DSM 100673</strain>
    </source>
</reference>
<dbReference type="EMBL" id="PYGJ01000003">
    <property type="protein sequence ID" value="PSL20575.1"/>
    <property type="molecule type" value="Genomic_DNA"/>
</dbReference>
<accession>A0A2P8FFT1</accession>
<comment type="caution">
    <text evidence="1">The sequence shown here is derived from an EMBL/GenBank/DDBJ whole genome shotgun (WGS) entry which is preliminary data.</text>
</comment>
<proteinExistence type="predicted"/>
<evidence type="ECO:0000313" key="1">
    <source>
        <dbReference type="EMBL" id="PSL20575.1"/>
    </source>
</evidence>
<organism evidence="1 2">
    <name type="scientific">Shimia abyssi</name>
    <dbReference type="NCBI Taxonomy" id="1662395"/>
    <lineage>
        <taxon>Bacteria</taxon>
        <taxon>Pseudomonadati</taxon>
        <taxon>Pseudomonadota</taxon>
        <taxon>Alphaproteobacteria</taxon>
        <taxon>Rhodobacterales</taxon>
        <taxon>Roseobacteraceae</taxon>
    </lineage>
</organism>
<dbReference type="CDD" id="cd08054">
    <property type="entry name" value="gp6"/>
    <property type="match status" value="1"/>
</dbReference>